<dbReference type="PANTHER" id="PTHR30069">
    <property type="entry name" value="TONB-DEPENDENT OUTER MEMBRANE RECEPTOR"/>
    <property type="match status" value="1"/>
</dbReference>
<accession>A0ABS7ZUZ0</accession>
<dbReference type="InterPro" id="IPR036942">
    <property type="entry name" value="Beta-barrel_TonB_sf"/>
</dbReference>
<evidence type="ECO:0000313" key="11">
    <source>
        <dbReference type="EMBL" id="MCA6064928.1"/>
    </source>
</evidence>
<keyword evidence="5 9" id="KW-0732">Signal</keyword>
<comment type="subcellular location">
    <subcellularLocation>
        <location evidence="1">Cell outer membrane</location>
        <topology evidence="1">Multi-pass membrane protein</topology>
    </subcellularLocation>
</comment>
<keyword evidence="2" id="KW-0813">Transport</keyword>
<evidence type="ECO:0000256" key="2">
    <source>
        <dbReference type="ARBA" id="ARBA00022448"/>
    </source>
</evidence>
<evidence type="ECO:0000256" key="4">
    <source>
        <dbReference type="ARBA" id="ARBA00022692"/>
    </source>
</evidence>
<evidence type="ECO:0000256" key="8">
    <source>
        <dbReference type="ARBA" id="ARBA00023237"/>
    </source>
</evidence>
<sequence length="213" mass="23676">MHHRIALLSFLLPFTAVAANQDIQLDTQVTEASSASVINTGPVNLISAEQLESVNIINAEDAVRDQPGVIVRKRYIGDPNATLGMRGSNMFQTARTLVFADGMPLHYLLQTRYSGAPRWSQNLTLTWHQTAALNISASVRHASNSYNELDNSDHESAVFGAIDAYTFIDAKARWQINRNSWASLGVDNLNNASAYVHHPYPQRTLFIEGSYRF</sequence>
<evidence type="ECO:0000256" key="3">
    <source>
        <dbReference type="ARBA" id="ARBA00022452"/>
    </source>
</evidence>
<dbReference type="Pfam" id="PF00593">
    <property type="entry name" value="TonB_dep_Rec_b-barrel"/>
    <property type="match status" value="1"/>
</dbReference>
<evidence type="ECO:0000256" key="1">
    <source>
        <dbReference type="ARBA" id="ARBA00004571"/>
    </source>
</evidence>
<reference evidence="11 12" key="1">
    <citation type="submission" date="2020-12" db="EMBL/GenBank/DDBJ databases">
        <title>Novel Thalassolituus-related marine hydrocarbonoclastic bacteria mediated algae-derived hydrocarbons mineralization in twilight zone of the northern South China Sea.</title>
        <authorList>
            <person name="Dong C."/>
        </authorList>
    </citation>
    <scope>NUCLEOTIDE SEQUENCE [LARGE SCALE GENOMIC DNA]</scope>
    <source>
        <strain evidence="11 12">IMCC1826</strain>
    </source>
</reference>
<dbReference type="EMBL" id="JAEDAH010000096">
    <property type="protein sequence ID" value="MCA6064928.1"/>
    <property type="molecule type" value="Genomic_DNA"/>
</dbReference>
<comment type="caution">
    <text evidence="11">The sequence shown here is derived from an EMBL/GenBank/DDBJ whole genome shotgun (WGS) entry which is preliminary data.</text>
</comment>
<gene>
    <name evidence="11" type="ORF">I9W95_15070</name>
</gene>
<dbReference type="InterPro" id="IPR039426">
    <property type="entry name" value="TonB-dep_rcpt-like"/>
</dbReference>
<evidence type="ECO:0000256" key="7">
    <source>
        <dbReference type="ARBA" id="ARBA00023136"/>
    </source>
</evidence>
<feature type="signal peptide" evidence="9">
    <location>
        <begin position="1"/>
        <end position="18"/>
    </location>
</feature>
<keyword evidence="3" id="KW-1134">Transmembrane beta strand</keyword>
<dbReference type="InterPro" id="IPR000531">
    <property type="entry name" value="Beta-barrel_TonB"/>
</dbReference>
<evidence type="ECO:0000256" key="5">
    <source>
        <dbReference type="ARBA" id="ARBA00022729"/>
    </source>
</evidence>
<evidence type="ECO:0000256" key="6">
    <source>
        <dbReference type="ARBA" id="ARBA00023077"/>
    </source>
</evidence>
<proteinExistence type="predicted"/>
<dbReference type="PANTHER" id="PTHR30069:SF53">
    <property type="entry name" value="COLICIN I RECEPTOR-RELATED"/>
    <property type="match status" value="1"/>
</dbReference>
<name>A0ABS7ZUZ0_9GAMM</name>
<evidence type="ECO:0000256" key="9">
    <source>
        <dbReference type="SAM" id="SignalP"/>
    </source>
</evidence>
<dbReference type="Proteomes" id="UP000714380">
    <property type="component" value="Unassembled WGS sequence"/>
</dbReference>
<feature type="domain" description="TonB-dependent receptor-like beta-barrel" evidence="10">
    <location>
        <begin position="111"/>
        <end position="189"/>
    </location>
</feature>
<dbReference type="Gene3D" id="2.40.170.20">
    <property type="entry name" value="TonB-dependent receptor, beta-barrel domain"/>
    <property type="match status" value="1"/>
</dbReference>
<keyword evidence="6" id="KW-0798">TonB box</keyword>
<keyword evidence="7" id="KW-0472">Membrane</keyword>
<keyword evidence="11" id="KW-0675">Receptor</keyword>
<keyword evidence="4" id="KW-0812">Transmembrane</keyword>
<keyword evidence="12" id="KW-1185">Reference proteome</keyword>
<keyword evidence="8" id="KW-0998">Cell outer membrane</keyword>
<evidence type="ECO:0000259" key="10">
    <source>
        <dbReference type="Pfam" id="PF00593"/>
    </source>
</evidence>
<organism evidence="11 12">
    <name type="scientific">Thalassolituus marinus</name>
    <dbReference type="NCBI Taxonomy" id="671053"/>
    <lineage>
        <taxon>Bacteria</taxon>
        <taxon>Pseudomonadati</taxon>
        <taxon>Pseudomonadota</taxon>
        <taxon>Gammaproteobacteria</taxon>
        <taxon>Oceanospirillales</taxon>
        <taxon>Oceanospirillaceae</taxon>
        <taxon>Thalassolituus</taxon>
    </lineage>
</organism>
<protein>
    <submittedName>
        <fullName evidence="11">TonB-dependent receptor</fullName>
    </submittedName>
</protein>
<feature type="chain" id="PRO_5045561033" evidence="9">
    <location>
        <begin position="19"/>
        <end position="213"/>
    </location>
</feature>
<evidence type="ECO:0000313" key="12">
    <source>
        <dbReference type="Proteomes" id="UP000714380"/>
    </source>
</evidence>
<dbReference type="RefSeq" id="WP_225676372.1">
    <property type="nucleotide sequence ID" value="NZ_JAEDAH010000096.1"/>
</dbReference>
<dbReference type="SUPFAM" id="SSF56935">
    <property type="entry name" value="Porins"/>
    <property type="match status" value="2"/>
</dbReference>